<sequence length="283" mass="30487">MVSLKHISLIFQILATVVPSASWSTSAYATVTVSRTTSTGYSPVFPTASLTVEPISTITTVNLETFGTGYYFGYKPVANVTTEILVLPNNTDLPVTELYRWGQSASYDQKSIVTHYYMPYVVTNLPECTLTEYTYTDSVSVSIPERLMAQATNESLVAFKTTYVYDRSTNLGGQVYTSSKCDVYLNSNAFPADQQTEATFADEWLTECVDPRSYSCSDGENTAATGSGGCRGEYPPTSTPASTPASTTEATDDSPEPTGGAASWGVSWRLGYGLALTCGLIVL</sequence>
<evidence type="ECO:0000256" key="2">
    <source>
        <dbReference type="SAM" id="SignalP"/>
    </source>
</evidence>
<comment type="caution">
    <text evidence="3">The sequence shown here is derived from an EMBL/GenBank/DDBJ whole genome shotgun (WGS) entry which is preliminary data.</text>
</comment>
<evidence type="ECO:0000313" key="3">
    <source>
        <dbReference type="EMBL" id="KAL2810605.1"/>
    </source>
</evidence>
<feature type="region of interest" description="Disordered" evidence="1">
    <location>
        <begin position="225"/>
        <end position="260"/>
    </location>
</feature>
<gene>
    <name evidence="3" type="ORF">BJX63DRAFT_434121</name>
</gene>
<feature type="signal peptide" evidence="2">
    <location>
        <begin position="1"/>
        <end position="29"/>
    </location>
</feature>
<evidence type="ECO:0000313" key="4">
    <source>
        <dbReference type="Proteomes" id="UP001610334"/>
    </source>
</evidence>
<keyword evidence="4" id="KW-1185">Reference proteome</keyword>
<accession>A0ABR4H576</accession>
<dbReference type="Proteomes" id="UP001610334">
    <property type="component" value="Unassembled WGS sequence"/>
</dbReference>
<dbReference type="EMBL" id="JBFXLT010000069">
    <property type="protein sequence ID" value="KAL2810605.1"/>
    <property type="molecule type" value="Genomic_DNA"/>
</dbReference>
<evidence type="ECO:0000256" key="1">
    <source>
        <dbReference type="SAM" id="MobiDB-lite"/>
    </source>
</evidence>
<proteinExistence type="predicted"/>
<organism evidence="3 4">
    <name type="scientific">Aspergillus granulosus</name>
    <dbReference type="NCBI Taxonomy" id="176169"/>
    <lineage>
        <taxon>Eukaryota</taxon>
        <taxon>Fungi</taxon>
        <taxon>Dikarya</taxon>
        <taxon>Ascomycota</taxon>
        <taxon>Pezizomycotina</taxon>
        <taxon>Eurotiomycetes</taxon>
        <taxon>Eurotiomycetidae</taxon>
        <taxon>Eurotiales</taxon>
        <taxon>Aspergillaceae</taxon>
        <taxon>Aspergillus</taxon>
        <taxon>Aspergillus subgen. Nidulantes</taxon>
    </lineage>
</organism>
<reference evidence="3 4" key="1">
    <citation type="submission" date="2024-07" db="EMBL/GenBank/DDBJ databases">
        <title>Section-level genome sequencing and comparative genomics of Aspergillus sections Usti and Cavernicolus.</title>
        <authorList>
            <consortium name="Lawrence Berkeley National Laboratory"/>
            <person name="Nybo J.L."/>
            <person name="Vesth T.C."/>
            <person name="Theobald S."/>
            <person name="Frisvad J.C."/>
            <person name="Larsen T.O."/>
            <person name="Kjaerboelling I."/>
            <person name="Rothschild-Mancinelli K."/>
            <person name="Lyhne E.K."/>
            <person name="Kogle M.E."/>
            <person name="Barry K."/>
            <person name="Clum A."/>
            <person name="Na H."/>
            <person name="Ledsgaard L."/>
            <person name="Lin J."/>
            <person name="Lipzen A."/>
            <person name="Kuo A."/>
            <person name="Riley R."/>
            <person name="Mondo S."/>
            <person name="Labutti K."/>
            <person name="Haridas S."/>
            <person name="Pangalinan J."/>
            <person name="Salamov A.A."/>
            <person name="Simmons B.A."/>
            <person name="Magnuson J.K."/>
            <person name="Chen J."/>
            <person name="Drula E."/>
            <person name="Henrissat B."/>
            <person name="Wiebenga A."/>
            <person name="Lubbers R.J."/>
            <person name="Gomes A.C."/>
            <person name="Makela M.R."/>
            <person name="Stajich J."/>
            <person name="Grigoriev I.V."/>
            <person name="Mortensen U.H."/>
            <person name="De Vries R.P."/>
            <person name="Baker S.E."/>
            <person name="Andersen M.R."/>
        </authorList>
    </citation>
    <scope>NUCLEOTIDE SEQUENCE [LARGE SCALE GENOMIC DNA]</scope>
    <source>
        <strain evidence="3 4">CBS 588.65</strain>
    </source>
</reference>
<protein>
    <submittedName>
        <fullName evidence="3">Uncharacterized protein</fullName>
    </submittedName>
</protein>
<feature type="chain" id="PRO_5047208463" evidence="2">
    <location>
        <begin position="30"/>
        <end position="283"/>
    </location>
</feature>
<keyword evidence="2" id="KW-0732">Signal</keyword>
<feature type="compositionally biased region" description="Low complexity" evidence="1">
    <location>
        <begin position="235"/>
        <end position="249"/>
    </location>
</feature>
<name>A0ABR4H576_9EURO</name>